<dbReference type="InterPro" id="IPR000715">
    <property type="entry name" value="Glycosyl_transferase_4"/>
</dbReference>
<protein>
    <submittedName>
        <fullName evidence="8">Unannotated protein</fullName>
    </submittedName>
</protein>
<feature type="transmembrane region" description="Helical" evidence="7">
    <location>
        <begin position="154"/>
        <end position="174"/>
    </location>
</feature>
<dbReference type="PROSITE" id="PS01348">
    <property type="entry name" value="MRAY_2"/>
    <property type="match status" value="1"/>
</dbReference>
<evidence type="ECO:0000256" key="7">
    <source>
        <dbReference type="SAM" id="Phobius"/>
    </source>
</evidence>
<evidence type="ECO:0000256" key="4">
    <source>
        <dbReference type="ARBA" id="ARBA00022692"/>
    </source>
</evidence>
<feature type="transmembrane region" description="Helical" evidence="7">
    <location>
        <begin position="51"/>
        <end position="70"/>
    </location>
</feature>
<dbReference type="NCBIfam" id="TIGR00445">
    <property type="entry name" value="mraY"/>
    <property type="match status" value="1"/>
</dbReference>
<evidence type="ECO:0000256" key="2">
    <source>
        <dbReference type="ARBA" id="ARBA00005583"/>
    </source>
</evidence>
<feature type="transmembrane region" description="Helical" evidence="7">
    <location>
        <begin position="76"/>
        <end position="95"/>
    </location>
</feature>
<accession>A0A6J7CWC5</accession>
<evidence type="ECO:0000256" key="1">
    <source>
        <dbReference type="ARBA" id="ARBA00004141"/>
    </source>
</evidence>
<dbReference type="GO" id="GO:0071555">
    <property type="term" value="P:cell wall organization"/>
    <property type="evidence" value="ECO:0007669"/>
    <property type="project" value="TreeGrafter"/>
</dbReference>
<keyword evidence="6 7" id="KW-0472">Membrane</keyword>
<comment type="subcellular location">
    <subcellularLocation>
        <location evidence="1">Membrane</location>
        <topology evidence="1">Multi-pass membrane protein</topology>
    </subcellularLocation>
</comment>
<dbReference type="PANTHER" id="PTHR22926">
    <property type="entry name" value="PHOSPHO-N-ACETYLMURAMOYL-PENTAPEPTIDE-TRANSFERASE"/>
    <property type="match status" value="1"/>
</dbReference>
<evidence type="ECO:0000256" key="5">
    <source>
        <dbReference type="ARBA" id="ARBA00022989"/>
    </source>
</evidence>
<comment type="similarity">
    <text evidence="2">Belongs to the glycosyltransferase 4 family. MraY subfamily.</text>
</comment>
<keyword evidence="3" id="KW-0808">Transferase</keyword>
<dbReference type="GO" id="GO:0005886">
    <property type="term" value="C:plasma membrane"/>
    <property type="evidence" value="ECO:0007669"/>
    <property type="project" value="TreeGrafter"/>
</dbReference>
<dbReference type="HAMAP" id="MF_00038">
    <property type="entry name" value="MraY"/>
    <property type="match status" value="1"/>
</dbReference>
<dbReference type="InterPro" id="IPR018480">
    <property type="entry name" value="PNAcMuramoyl-5peptid_Trfase_CS"/>
</dbReference>
<dbReference type="AlphaFoldDB" id="A0A6J7CWC5"/>
<keyword evidence="4 7" id="KW-0812">Transmembrane</keyword>
<sequence>MLSLMEAGGVSFLLALFTTPLLIRYLRAHKFGQRIREDGPQTHLVKEGTPTMGGTVIVGAAILGYLVGHIGTSVAFSRAGILVVCVTLASSLVGFADDVISIRNARNLGLNKRAKFVAQLAIAITFAVLAVEWVKTSTTLSFTRFDFPGWELGAIGWGLLAIFMLVASSNAVNLTDGLDGLAAGSSTFCFGVLAIIGYWQFRHSFTQNLYHLPAALDLALVAVALVGGCLGFLWWNAAPAKIIMGDTGSLAIGTGLAALCALMNLDMLLIVIGGLFVVETASVILQVFSFRVLGRRIFKMAPIHHHFELKGWPETTVIIRFWILAGLLAALGLGIFYGDFVKIAKVV</sequence>
<dbReference type="Pfam" id="PF00953">
    <property type="entry name" value="Glycos_transf_4"/>
    <property type="match status" value="1"/>
</dbReference>
<evidence type="ECO:0000313" key="8">
    <source>
        <dbReference type="EMBL" id="CAB4862221.1"/>
    </source>
</evidence>
<dbReference type="EMBL" id="CAFBLN010000007">
    <property type="protein sequence ID" value="CAB4862221.1"/>
    <property type="molecule type" value="Genomic_DNA"/>
</dbReference>
<proteinExistence type="inferred from homology"/>
<organism evidence="8">
    <name type="scientific">freshwater metagenome</name>
    <dbReference type="NCBI Taxonomy" id="449393"/>
    <lineage>
        <taxon>unclassified sequences</taxon>
        <taxon>metagenomes</taxon>
        <taxon>ecological metagenomes</taxon>
    </lineage>
</organism>
<keyword evidence="5 7" id="KW-1133">Transmembrane helix</keyword>
<dbReference type="InterPro" id="IPR003524">
    <property type="entry name" value="PNAcMuramoyl-5peptid_Trfase"/>
</dbReference>
<gene>
    <name evidence="8" type="ORF">UFOPK3381_00321</name>
</gene>
<evidence type="ECO:0000256" key="6">
    <source>
        <dbReference type="ARBA" id="ARBA00023136"/>
    </source>
</evidence>
<feature type="transmembrane region" description="Helical" evidence="7">
    <location>
        <begin position="213"/>
        <end position="235"/>
    </location>
</feature>
<feature type="transmembrane region" description="Helical" evidence="7">
    <location>
        <begin position="116"/>
        <end position="134"/>
    </location>
</feature>
<feature type="transmembrane region" description="Helical" evidence="7">
    <location>
        <begin position="6"/>
        <end position="26"/>
    </location>
</feature>
<dbReference type="CDD" id="cd06852">
    <property type="entry name" value="GT_MraY"/>
    <property type="match status" value="1"/>
</dbReference>
<dbReference type="PANTHER" id="PTHR22926:SF5">
    <property type="entry name" value="PHOSPHO-N-ACETYLMURAMOYL-PENTAPEPTIDE-TRANSFERASE HOMOLOG"/>
    <property type="match status" value="1"/>
</dbReference>
<name>A0A6J7CWC5_9ZZZZ</name>
<feature type="transmembrane region" description="Helical" evidence="7">
    <location>
        <begin position="181"/>
        <end position="201"/>
    </location>
</feature>
<feature type="transmembrane region" description="Helical" evidence="7">
    <location>
        <begin position="315"/>
        <end position="337"/>
    </location>
</feature>
<dbReference type="GO" id="GO:0044038">
    <property type="term" value="P:cell wall macromolecule biosynthetic process"/>
    <property type="evidence" value="ECO:0007669"/>
    <property type="project" value="TreeGrafter"/>
</dbReference>
<feature type="transmembrane region" description="Helical" evidence="7">
    <location>
        <begin position="271"/>
        <end position="294"/>
    </location>
</feature>
<dbReference type="GO" id="GO:0008963">
    <property type="term" value="F:phospho-N-acetylmuramoyl-pentapeptide-transferase activity"/>
    <property type="evidence" value="ECO:0007669"/>
    <property type="project" value="InterPro"/>
</dbReference>
<reference evidence="8" key="1">
    <citation type="submission" date="2020-05" db="EMBL/GenBank/DDBJ databases">
        <authorList>
            <person name="Chiriac C."/>
            <person name="Salcher M."/>
            <person name="Ghai R."/>
            <person name="Kavagutti S V."/>
        </authorList>
    </citation>
    <scope>NUCLEOTIDE SEQUENCE</scope>
</reference>
<evidence type="ECO:0000256" key="3">
    <source>
        <dbReference type="ARBA" id="ARBA00022679"/>
    </source>
</evidence>
<dbReference type="Pfam" id="PF10555">
    <property type="entry name" value="MraY_sig1"/>
    <property type="match status" value="1"/>
</dbReference>